<comment type="similarity">
    <text evidence="1 5">Belongs to the short-chain dehydrogenases/reductases (SDR) family.</text>
</comment>
<dbReference type="GO" id="GO:0004316">
    <property type="term" value="F:3-oxoacyl-[acyl-carrier-protein] reductase (NADPH) activity"/>
    <property type="evidence" value="ECO:0007669"/>
    <property type="project" value="UniProtKB-EC"/>
</dbReference>
<dbReference type="PANTHER" id="PTHR42879:SF2">
    <property type="entry name" value="3-OXOACYL-[ACYL-CARRIER-PROTEIN] REDUCTASE FABG"/>
    <property type="match status" value="1"/>
</dbReference>
<name>A0A0B6ZQV8_9EUPU</name>
<dbReference type="EMBL" id="HACG01024134">
    <property type="protein sequence ID" value="CEK70999.1"/>
    <property type="molecule type" value="Transcribed_RNA"/>
</dbReference>
<dbReference type="PANTHER" id="PTHR42879">
    <property type="entry name" value="3-OXOACYL-(ACYL-CARRIER-PROTEIN) REDUCTASE"/>
    <property type="match status" value="1"/>
</dbReference>
<accession>A0A0B6ZQV8</accession>
<dbReference type="SUPFAM" id="SSF51735">
    <property type="entry name" value="NAD(P)-binding Rossmann-fold domains"/>
    <property type="match status" value="1"/>
</dbReference>
<evidence type="ECO:0000256" key="1">
    <source>
        <dbReference type="ARBA" id="ARBA00006484"/>
    </source>
</evidence>
<evidence type="ECO:0000256" key="4">
    <source>
        <dbReference type="ARBA" id="ARBA00048508"/>
    </source>
</evidence>
<evidence type="ECO:0000256" key="5">
    <source>
        <dbReference type="RuleBase" id="RU000363"/>
    </source>
</evidence>
<dbReference type="GO" id="GO:0032787">
    <property type="term" value="P:monocarboxylic acid metabolic process"/>
    <property type="evidence" value="ECO:0007669"/>
    <property type="project" value="UniProtKB-ARBA"/>
</dbReference>
<dbReference type="AlphaFoldDB" id="A0A0B6ZQV8"/>
<protein>
    <recommendedName>
        <fullName evidence="2">3-oxoacyl-[acyl-carrier-protein] reductase</fullName>
        <ecNumber evidence="2">1.1.1.100</ecNumber>
    </recommendedName>
</protein>
<organism evidence="6">
    <name type="scientific">Arion vulgaris</name>
    <dbReference type="NCBI Taxonomy" id="1028688"/>
    <lineage>
        <taxon>Eukaryota</taxon>
        <taxon>Metazoa</taxon>
        <taxon>Spiralia</taxon>
        <taxon>Lophotrochozoa</taxon>
        <taxon>Mollusca</taxon>
        <taxon>Gastropoda</taxon>
        <taxon>Heterobranchia</taxon>
        <taxon>Euthyneura</taxon>
        <taxon>Panpulmonata</taxon>
        <taxon>Eupulmonata</taxon>
        <taxon>Stylommatophora</taxon>
        <taxon>Helicina</taxon>
        <taxon>Arionoidea</taxon>
        <taxon>Arionidae</taxon>
        <taxon>Arion</taxon>
    </lineage>
</organism>
<dbReference type="InterPro" id="IPR036291">
    <property type="entry name" value="NAD(P)-bd_dom_sf"/>
</dbReference>
<sequence>MALSGKVAVVTGSTSGIGRGIAQSLASKGCSIVLTGIATDQEVKDLLDEFRSQYSGTFHFIPGNLLETGSTEKFSQDVLTIYSNGIDILINNAGLPGRGPIETLSNEVWQQTLAVNLTAPFILTRAFFPLMKKKGWGRIVNMSSQMGLIADPEKSAYCASKAGLIGFSRVIALEGAQYGITCNAVCPGYADAPLGHSLIAKDAAQRGITFEQSKAEFAQQRIPTGHLVKISEIAELVAFLCLDSAASISGTPIPIDGANMAR</sequence>
<evidence type="ECO:0000256" key="2">
    <source>
        <dbReference type="ARBA" id="ARBA00012948"/>
    </source>
</evidence>
<dbReference type="EC" id="1.1.1.100" evidence="2"/>
<reference evidence="6" key="1">
    <citation type="submission" date="2014-12" db="EMBL/GenBank/DDBJ databases">
        <title>Insight into the proteome of Arion vulgaris.</title>
        <authorList>
            <person name="Aradska J."/>
            <person name="Bulat T."/>
            <person name="Smidak R."/>
            <person name="Sarate P."/>
            <person name="Gangsoo J."/>
            <person name="Sialana F."/>
            <person name="Bilban M."/>
            <person name="Lubec G."/>
        </authorList>
    </citation>
    <scope>NUCLEOTIDE SEQUENCE</scope>
    <source>
        <tissue evidence="6">Skin</tissue>
    </source>
</reference>
<dbReference type="InterPro" id="IPR020904">
    <property type="entry name" value="Sc_DH/Rdtase_CS"/>
</dbReference>
<comment type="catalytic activity">
    <reaction evidence="4">
        <text>a (3R)-hydroxyacyl-[ACP] + NADP(+) = a 3-oxoacyl-[ACP] + NADPH + H(+)</text>
        <dbReference type="Rhea" id="RHEA:17397"/>
        <dbReference type="Rhea" id="RHEA-COMP:9916"/>
        <dbReference type="Rhea" id="RHEA-COMP:9945"/>
        <dbReference type="ChEBI" id="CHEBI:15378"/>
        <dbReference type="ChEBI" id="CHEBI:57783"/>
        <dbReference type="ChEBI" id="CHEBI:58349"/>
        <dbReference type="ChEBI" id="CHEBI:78776"/>
        <dbReference type="ChEBI" id="CHEBI:78827"/>
        <dbReference type="EC" id="1.1.1.100"/>
    </reaction>
</comment>
<dbReference type="FunFam" id="3.40.50.720:FF:000084">
    <property type="entry name" value="Short-chain dehydrogenase reductase"/>
    <property type="match status" value="1"/>
</dbReference>
<dbReference type="PROSITE" id="PS00061">
    <property type="entry name" value="ADH_SHORT"/>
    <property type="match status" value="1"/>
</dbReference>
<keyword evidence="3" id="KW-0560">Oxidoreductase</keyword>
<gene>
    <name evidence="6" type="primary">ORF76513</name>
</gene>
<dbReference type="Pfam" id="PF00106">
    <property type="entry name" value="adh_short"/>
    <property type="match status" value="1"/>
</dbReference>
<dbReference type="InterPro" id="IPR002347">
    <property type="entry name" value="SDR_fam"/>
</dbReference>
<dbReference type="PRINTS" id="PR00080">
    <property type="entry name" value="SDRFAMILY"/>
</dbReference>
<proteinExistence type="inferred from homology"/>
<dbReference type="InterPro" id="IPR050259">
    <property type="entry name" value="SDR"/>
</dbReference>
<evidence type="ECO:0000313" key="6">
    <source>
        <dbReference type="EMBL" id="CEK70999.1"/>
    </source>
</evidence>
<evidence type="ECO:0000256" key="3">
    <source>
        <dbReference type="ARBA" id="ARBA00023002"/>
    </source>
</evidence>
<dbReference type="Gene3D" id="3.40.50.720">
    <property type="entry name" value="NAD(P)-binding Rossmann-like Domain"/>
    <property type="match status" value="1"/>
</dbReference>
<dbReference type="PRINTS" id="PR00081">
    <property type="entry name" value="GDHRDH"/>
</dbReference>